<keyword evidence="2" id="KW-1133">Transmembrane helix</keyword>
<keyword evidence="5" id="KW-1185">Reference proteome</keyword>
<keyword evidence="2" id="KW-0472">Membrane</keyword>
<accession>A0A158I3H5</accession>
<evidence type="ECO:0000256" key="1">
    <source>
        <dbReference type="SAM" id="MobiDB-lite"/>
    </source>
</evidence>
<reference evidence="4" key="1">
    <citation type="submission" date="2016-01" db="EMBL/GenBank/DDBJ databases">
        <authorList>
            <person name="Peeters Charlotte."/>
        </authorList>
    </citation>
    <scope>NUCLEOTIDE SEQUENCE</scope>
    <source>
        <strain evidence="4">LMG 22936</strain>
    </source>
</reference>
<feature type="region of interest" description="Disordered" evidence="1">
    <location>
        <begin position="159"/>
        <end position="184"/>
    </location>
</feature>
<feature type="signal peptide" evidence="3">
    <location>
        <begin position="1"/>
        <end position="23"/>
    </location>
</feature>
<evidence type="ECO:0000313" key="4">
    <source>
        <dbReference type="EMBL" id="SAL51195.1"/>
    </source>
</evidence>
<comment type="caution">
    <text evidence="4">The sequence shown here is derived from an EMBL/GenBank/DDBJ whole genome shotgun (WGS) entry which is preliminary data.</text>
</comment>
<dbReference type="RefSeq" id="WP_087630929.1">
    <property type="nucleotide sequence ID" value="NZ_FCNZ02000009.1"/>
</dbReference>
<gene>
    <name evidence="4" type="primary">yiaW</name>
    <name evidence="4" type="ORF">AWB66_02883</name>
</gene>
<keyword evidence="2" id="KW-0812">Transmembrane</keyword>
<feature type="transmembrane region" description="Helical" evidence="2">
    <location>
        <begin position="33"/>
        <end position="54"/>
    </location>
</feature>
<name>A0A158I3H5_9BURK</name>
<evidence type="ECO:0000313" key="5">
    <source>
        <dbReference type="Proteomes" id="UP000054717"/>
    </source>
</evidence>
<dbReference type="InterPro" id="IPR011223">
    <property type="entry name" value="UCP028770"/>
</dbReference>
<proteinExistence type="predicted"/>
<dbReference type="AlphaFoldDB" id="A0A158I3H5"/>
<feature type="chain" id="PRO_5011113672" evidence="3">
    <location>
        <begin position="24"/>
        <end position="184"/>
    </location>
</feature>
<feature type="transmembrane region" description="Helical" evidence="2">
    <location>
        <begin position="75"/>
        <end position="97"/>
    </location>
</feature>
<dbReference type="Proteomes" id="UP000054717">
    <property type="component" value="Unassembled WGS sequence"/>
</dbReference>
<protein>
    <submittedName>
        <fullName evidence="4">Inner membrane protein YiaW</fullName>
    </submittedName>
</protein>
<keyword evidence="3" id="KW-0732">Signal</keyword>
<dbReference type="Pfam" id="PF11742">
    <property type="entry name" value="DUF3302"/>
    <property type="match status" value="1"/>
</dbReference>
<dbReference type="STRING" id="326475.AWB66_02883"/>
<dbReference type="EMBL" id="FCNZ02000009">
    <property type="protein sequence ID" value="SAL51195.1"/>
    <property type="molecule type" value="Genomic_DNA"/>
</dbReference>
<sequence length="184" mass="20664">MRLNLVCLASVVVFLPRVAAAHASSETIDKIADWLAIFVICVVPVAAVAILLMIHVLPEKIAEKRHHPQKDAIQMLCFLSLVFGGLLWPIAWLWTYFKPLGYRMAYGTDKHDDYFLHARDLARRGELPSDELGYVLGELDSIAARRILPPELQRVRDELEALQPSAPPPRPHDVARGDERKGDA</sequence>
<feature type="compositionally biased region" description="Basic and acidic residues" evidence="1">
    <location>
        <begin position="170"/>
        <end position="184"/>
    </location>
</feature>
<evidence type="ECO:0000256" key="2">
    <source>
        <dbReference type="SAM" id="Phobius"/>
    </source>
</evidence>
<evidence type="ECO:0000256" key="3">
    <source>
        <dbReference type="SAM" id="SignalP"/>
    </source>
</evidence>
<organism evidence="4 5">
    <name type="scientific">Caballeronia telluris</name>
    <dbReference type="NCBI Taxonomy" id="326475"/>
    <lineage>
        <taxon>Bacteria</taxon>
        <taxon>Pseudomonadati</taxon>
        <taxon>Pseudomonadota</taxon>
        <taxon>Betaproteobacteria</taxon>
        <taxon>Burkholderiales</taxon>
        <taxon>Burkholderiaceae</taxon>
        <taxon>Caballeronia</taxon>
    </lineage>
</organism>